<accession>A0ABY6LL37</accession>
<name>A0ABY6LL37_9ARAC</name>
<protein>
    <submittedName>
        <fullName evidence="2">DNAH6</fullName>
    </submittedName>
</protein>
<dbReference type="Proteomes" id="UP001235939">
    <property type="component" value="Chromosome 20"/>
</dbReference>
<dbReference type="PANTHER" id="PTHR45703">
    <property type="entry name" value="DYNEIN HEAVY CHAIN"/>
    <property type="match status" value="1"/>
</dbReference>
<dbReference type="PANTHER" id="PTHR45703:SF36">
    <property type="entry name" value="DYNEIN HEAVY CHAIN, CYTOPLASMIC"/>
    <property type="match status" value="1"/>
</dbReference>
<evidence type="ECO:0000313" key="2">
    <source>
        <dbReference type="EMBL" id="UYV81319.1"/>
    </source>
</evidence>
<dbReference type="InterPro" id="IPR042222">
    <property type="entry name" value="Dynein_2_N"/>
</dbReference>
<evidence type="ECO:0000259" key="1">
    <source>
        <dbReference type="Pfam" id="PF08393"/>
    </source>
</evidence>
<proteinExistence type="predicted"/>
<keyword evidence="3" id="KW-1185">Reference proteome</keyword>
<evidence type="ECO:0000313" key="3">
    <source>
        <dbReference type="Proteomes" id="UP001235939"/>
    </source>
</evidence>
<dbReference type="Pfam" id="PF08393">
    <property type="entry name" value="DHC_N2"/>
    <property type="match status" value="1"/>
</dbReference>
<dbReference type="EMBL" id="CP092882">
    <property type="protein sequence ID" value="UYV81319.1"/>
    <property type="molecule type" value="Genomic_DNA"/>
</dbReference>
<dbReference type="Gene3D" id="1.10.287.2620">
    <property type="match status" value="1"/>
</dbReference>
<organism evidence="2 3">
    <name type="scientific">Cordylochernes scorpioides</name>
    <dbReference type="NCBI Taxonomy" id="51811"/>
    <lineage>
        <taxon>Eukaryota</taxon>
        <taxon>Metazoa</taxon>
        <taxon>Ecdysozoa</taxon>
        <taxon>Arthropoda</taxon>
        <taxon>Chelicerata</taxon>
        <taxon>Arachnida</taxon>
        <taxon>Pseudoscorpiones</taxon>
        <taxon>Cheliferoidea</taxon>
        <taxon>Chernetidae</taxon>
        <taxon>Cordylochernes</taxon>
    </lineage>
</organism>
<sequence length="155" mass="17833">MKHRHWEALEAKVNIKLVDPPANMRTLETNRIFDYGDAIQDLSGQASSEAGLEGMLNKIEEQWQHTEFVILSHRNQKDVYILGATDDIVALLDESLVNIFTIASSRYVGPFQERVDQWKKQLDLFSKTLVSLTYLLQERSQWKPKGNKTTVQSPM</sequence>
<gene>
    <name evidence="2" type="ORF">LAZ67_20000757</name>
</gene>
<reference evidence="2 3" key="1">
    <citation type="submission" date="2022-01" db="EMBL/GenBank/DDBJ databases">
        <title>A chromosomal length assembly of Cordylochernes scorpioides.</title>
        <authorList>
            <person name="Zeh D."/>
            <person name="Zeh J."/>
        </authorList>
    </citation>
    <scope>NUCLEOTIDE SEQUENCE [LARGE SCALE GENOMIC DNA]</scope>
    <source>
        <strain evidence="2">IN4F17</strain>
        <tissue evidence="2">Whole Body</tissue>
    </source>
</reference>
<dbReference type="InterPro" id="IPR013602">
    <property type="entry name" value="Dynein_heavy_linker"/>
</dbReference>
<feature type="domain" description="Dynein heavy chain linker" evidence="1">
    <location>
        <begin position="1"/>
        <end position="131"/>
    </location>
</feature>
<dbReference type="InterPro" id="IPR026983">
    <property type="entry name" value="DHC"/>
</dbReference>
<dbReference type="Gene3D" id="1.20.140.100">
    <property type="entry name" value="Dynein heavy chain, N-terminal domain 2"/>
    <property type="match status" value="1"/>
</dbReference>